<keyword evidence="1" id="KW-0472">Membrane</keyword>
<organism evidence="2 3">
    <name type="scientific">Hymenobacter crusticola</name>
    <dbReference type="NCBI Taxonomy" id="1770526"/>
    <lineage>
        <taxon>Bacteria</taxon>
        <taxon>Pseudomonadati</taxon>
        <taxon>Bacteroidota</taxon>
        <taxon>Cytophagia</taxon>
        <taxon>Cytophagales</taxon>
        <taxon>Hymenobacteraceae</taxon>
        <taxon>Hymenobacter</taxon>
    </lineage>
</organism>
<name>A0A243WI02_9BACT</name>
<sequence length="157" mass="17681">MAKRYEITRNSLKQTLLLWVLSNLGGTLILAIKFSLGRLDDALIALVSGGIAALLSLFVLPLWVPFFSAINCVECRRVQYLVMLSGSVLFYFIANILLLYCFPLGSLDGVMELTFPYLLSAFVTITYLYRIVLPLPVGPPNIDYFSLTQEQRAQFFK</sequence>
<reference evidence="2 3" key="1">
    <citation type="submission" date="2017-01" db="EMBL/GenBank/DDBJ databases">
        <title>A new Hymenobacter.</title>
        <authorList>
            <person name="Liang Y."/>
            <person name="Feng F."/>
        </authorList>
    </citation>
    <scope>NUCLEOTIDE SEQUENCE [LARGE SCALE GENOMIC DNA]</scope>
    <source>
        <strain evidence="2">MIMBbqt21</strain>
    </source>
</reference>
<dbReference type="RefSeq" id="WP_086592991.1">
    <property type="nucleotide sequence ID" value="NZ_MTSE01000002.1"/>
</dbReference>
<feature type="transmembrane region" description="Helical" evidence="1">
    <location>
        <begin position="80"/>
        <end position="102"/>
    </location>
</feature>
<feature type="transmembrane region" description="Helical" evidence="1">
    <location>
        <begin position="42"/>
        <end position="68"/>
    </location>
</feature>
<dbReference type="AlphaFoldDB" id="A0A243WI02"/>
<protein>
    <submittedName>
        <fullName evidence="2">Uncharacterized protein</fullName>
    </submittedName>
</protein>
<dbReference type="OrthoDB" id="883256at2"/>
<proteinExistence type="predicted"/>
<evidence type="ECO:0000256" key="1">
    <source>
        <dbReference type="SAM" id="Phobius"/>
    </source>
</evidence>
<keyword evidence="3" id="KW-1185">Reference proteome</keyword>
<dbReference type="Proteomes" id="UP000194873">
    <property type="component" value="Unassembled WGS sequence"/>
</dbReference>
<feature type="transmembrane region" description="Helical" evidence="1">
    <location>
        <begin position="114"/>
        <end position="132"/>
    </location>
</feature>
<keyword evidence="1" id="KW-1133">Transmembrane helix</keyword>
<comment type="caution">
    <text evidence="2">The sequence shown here is derived from an EMBL/GenBank/DDBJ whole genome shotgun (WGS) entry which is preliminary data.</text>
</comment>
<keyword evidence="1" id="KW-0812">Transmembrane</keyword>
<accession>A0A243WI02</accession>
<evidence type="ECO:0000313" key="2">
    <source>
        <dbReference type="EMBL" id="OUJ75447.1"/>
    </source>
</evidence>
<evidence type="ECO:0000313" key="3">
    <source>
        <dbReference type="Proteomes" id="UP000194873"/>
    </source>
</evidence>
<feature type="transmembrane region" description="Helical" evidence="1">
    <location>
        <begin position="16"/>
        <end position="36"/>
    </location>
</feature>
<dbReference type="EMBL" id="MTSE01000002">
    <property type="protein sequence ID" value="OUJ75447.1"/>
    <property type="molecule type" value="Genomic_DNA"/>
</dbReference>
<gene>
    <name evidence="2" type="ORF">BXP70_05390</name>
</gene>